<evidence type="ECO:0008006" key="5">
    <source>
        <dbReference type="Google" id="ProtNLM"/>
    </source>
</evidence>
<keyword evidence="2" id="KW-0472">Membrane</keyword>
<feature type="region of interest" description="Disordered" evidence="1">
    <location>
        <begin position="28"/>
        <end position="98"/>
    </location>
</feature>
<sequence length="166" mass="16533">MSKKAEETGGPEDVDAAFAAIVAGLQREGVSADWPDSEAGTGEKKAEKKPKAQEPEPDSAAAPSGSTPDPASGSSGSSASSASSLDDHFVPPEPPPLPPLRPATLGAFALLCVGALLLIAPSVLGMAASSATPLALLAISGGIGWLVLRMRKGPPPDSGWDDGAQV</sequence>
<evidence type="ECO:0000313" key="3">
    <source>
        <dbReference type="EMBL" id="GAA4006767.1"/>
    </source>
</evidence>
<comment type="caution">
    <text evidence="3">The sequence shown here is derived from an EMBL/GenBank/DDBJ whole genome shotgun (WGS) entry which is preliminary data.</text>
</comment>
<organism evidence="3 4">
    <name type="scientific">Allokutzneria multivorans</name>
    <dbReference type="NCBI Taxonomy" id="1142134"/>
    <lineage>
        <taxon>Bacteria</taxon>
        <taxon>Bacillati</taxon>
        <taxon>Actinomycetota</taxon>
        <taxon>Actinomycetes</taxon>
        <taxon>Pseudonocardiales</taxon>
        <taxon>Pseudonocardiaceae</taxon>
        <taxon>Allokutzneria</taxon>
    </lineage>
</organism>
<gene>
    <name evidence="3" type="ORF">GCM10022247_30650</name>
</gene>
<feature type="transmembrane region" description="Helical" evidence="2">
    <location>
        <begin position="105"/>
        <end position="124"/>
    </location>
</feature>
<keyword evidence="2" id="KW-1133">Transmembrane helix</keyword>
<reference evidence="4" key="1">
    <citation type="journal article" date="2019" name="Int. J. Syst. Evol. Microbiol.">
        <title>The Global Catalogue of Microorganisms (GCM) 10K type strain sequencing project: providing services to taxonomists for standard genome sequencing and annotation.</title>
        <authorList>
            <consortium name="The Broad Institute Genomics Platform"/>
            <consortium name="The Broad Institute Genome Sequencing Center for Infectious Disease"/>
            <person name="Wu L."/>
            <person name="Ma J."/>
        </authorList>
    </citation>
    <scope>NUCLEOTIDE SEQUENCE [LARGE SCALE GENOMIC DNA]</scope>
    <source>
        <strain evidence="4">JCM 17342</strain>
    </source>
</reference>
<feature type="region of interest" description="Disordered" evidence="1">
    <location>
        <begin position="1"/>
        <end position="20"/>
    </location>
</feature>
<evidence type="ECO:0000256" key="2">
    <source>
        <dbReference type="SAM" id="Phobius"/>
    </source>
</evidence>
<evidence type="ECO:0000256" key="1">
    <source>
        <dbReference type="SAM" id="MobiDB-lite"/>
    </source>
</evidence>
<accession>A0ABP7S5D7</accession>
<dbReference type="Proteomes" id="UP001501747">
    <property type="component" value="Unassembled WGS sequence"/>
</dbReference>
<feature type="compositionally biased region" description="Low complexity" evidence="1">
    <location>
        <begin position="58"/>
        <end position="84"/>
    </location>
</feature>
<feature type="transmembrane region" description="Helical" evidence="2">
    <location>
        <begin position="130"/>
        <end position="148"/>
    </location>
</feature>
<protein>
    <recommendedName>
        <fullName evidence="5">DUF308 domain-containing protein</fullName>
    </recommendedName>
</protein>
<dbReference type="RefSeq" id="WP_344875160.1">
    <property type="nucleotide sequence ID" value="NZ_BAABAL010000009.1"/>
</dbReference>
<feature type="compositionally biased region" description="Basic and acidic residues" evidence="1">
    <location>
        <begin position="41"/>
        <end position="54"/>
    </location>
</feature>
<proteinExistence type="predicted"/>
<evidence type="ECO:0000313" key="4">
    <source>
        <dbReference type="Proteomes" id="UP001501747"/>
    </source>
</evidence>
<name>A0ABP7S5D7_9PSEU</name>
<dbReference type="EMBL" id="BAABAL010000009">
    <property type="protein sequence ID" value="GAA4006767.1"/>
    <property type="molecule type" value="Genomic_DNA"/>
</dbReference>
<keyword evidence="2" id="KW-0812">Transmembrane</keyword>
<keyword evidence="4" id="KW-1185">Reference proteome</keyword>